<reference evidence="3" key="1">
    <citation type="submission" date="2024-04" db="EMBL/GenBank/DDBJ databases">
        <authorList>
            <consortium name="Molecular Ecology Group"/>
        </authorList>
    </citation>
    <scope>NUCLEOTIDE SEQUENCE</scope>
</reference>
<protein>
    <submittedName>
        <fullName evidence="3">Uncharacterized protein</fullName>
    </submittedName>
</protein>
<gene>
    <name evidence="3" type="ORF">LPLAT_LOCUS14398</name>
</gene>
<name>A0AAV2PBZ0_9HYME</name>
<evidence type="ECO:0000256" key="2">
    <source>
        <dbReference type="SAM" id="MobiDB-lite"/>
    </source>
</evidence>
<organism evidence="3 4">
    <name type="scientific">Lasius platythorax</name>
    <dbReference type="NCBI Taxonomy" id="488582"/>
    <lineage>
        <taxon>Eukaryota</taxon>
        <taxon>Metazoa</taxon>
        <taxon>Ecdysozoa</taxon>
        <taxon>Arthropoda</taxon>
        <taxon>Hexapoda</taxon>
        <taxon>Insecta</taxon>
        <taxon>Pterygota</taxon>
        <taxon>Neoptera</taxon>
        <taxon>Endopterygota</taxon>
        <taxon>Hymenoptera</taxon>
        <taxon>Apocrita</taxon>
        <taxon>Aculeata</taxon>
        <taxon>Formicoidea</taxon>
        <taxon>Formicidae</taxon>
        <taxon>Formicinae</taxon>
        <taxon>Lasius</taxon>
        <taxon>Lasius</taxon>
    </lineage>
</organism>
<feature type="compositionally biased region" description="Polar residues" evidence="2">
    <location>
        <begin position="449"/>
        <end position="459"/>
    </location>
</feature>
<proteinExistence type="predicted"/>
<feature type="coiled-coil region" evidence="1">
    <location>
        <begin position="20"/>
        <end position="397"/>
    </location>
</feature>
<dbReference type="SUPFAM" id="SSF90257">
    <property type="entry name" value="Myosin rod fragments"/>
    <property type="match status" value="1"/>
</dbReference>
<feature type="region of interest" description="Disordered" evidence="2">
    <location>
        <begin position="434"/>
        <end position="483"/>
    </location>
</feature>
<keyword evidence="1" id="KW-0175">Coiled coil</keyword>
<evidence type="ECO:0000313" key="3">
    <source>
        <dbReference type="EMBL" id="CAL1689478.1"/>
    </source>
</evidence>
<accession>A0AAV2PBZ0</accession>
<sequence>MIQKQKKVIEKLQLDNALKTKDLEDHVMELKNELQLREKRLQEAMVEQNKLNELLENFEYKLQLQKNEFNTSTEEKLIEQQRWVSENENLKLRLQTIEKEKCDIAKSAAKLENKLSLQEEKMQNVLTEQNKLQKQVENTEREFHLQKSKLASAHAEEKKILVEEQQRLLSEFESLQSQVIILEQEKTNIIETVTQKDALLSKLQDEIFTYKNQMEMMQANNNEAYTKYEALTEKQNMREKESRAKSEKIQNLEAKLSAIKQRESKLINDINRIEKKLNNETNYSKDLVNKLSNAQTDVQFAQEQSVEMQKTLEMTKSTSELANIELQQQLKALQMEKEEVIKRKNTKIKTAEVLYENTQAKHAEEVSALKSDYETKLLELRKTTDSLLETINNVRKENTTLNMSLIKVRAENSNLKEQFEGAICQKKLEETLEASQMKSMEDPKPKNEFTMSQLNQEAEVTSVGRKFFKSRSGQPRTYSKRQH</sequence>
<dbReference type="EMBL" id="OZ034832">
    <property type="protein sequence ID" value="CAL1689478.1"/>
    <property type="molecule type" value="Genomic_DNA"/>
</dbReference>
<keyword evidence="4" id="KW-1185">Reference proteome</keyword>
<evidence type="ECO:0000256" key="1">
    <source>
        <dbReference type="SAM" id="Coils"/>
    </source>
</evidence>
<dbReference type="AlphaFoldDB" id="A0AAV2PBZ0"/>
<evidence type="ECO:0000313" key="4">
    <source>
        <dbReference type="Proteomes" id="UP001497644"/>
    </source>
</evidence>
<dbReference type="Proteomes" id="UP001497644">
    <property type="component" value="Chromosome 9"/>
</dbReference>